<keyword evidence="2" id="KW-0378">Hydrolase</keyword>
<dbReference type="PANTHER" id="PTHR43046">
    <property type="entry name" value="GDP-MANNOSE MANNOSYL HYDROLASE"/>
    <property type="match status" value="1"/>
</dbReference>
<gene>
    <name evidence="5" type="ORF">E2A64_17180</name>
</gene>
<dbReference type="Pfam" id="PF00293">
    <property type="entry name" value="NUDIX"/>
    <property type="match status" value="1"/>
</dbReference>
<name>A0A4R5PIP1_9HYPH</name>
<comment type="caution">
    <text evidence="5">The sequence shown here is derived from an EMBL/GenBank/DDBJ whole genome shotgun (WGS) entry which is preliminary data.</text>
</comment>
<proteinExistence type="predicted"/>
<evidence type="ECO:0000256" key="2">
    <source>
        <dbReference type="ARBA" id="ARBA00022801"/>
    </source>
</evidence>
<comment type="cofactor">
    <cofactor evidence="1">
        <name>Mg(2+)</name>
        <dbReference type="ChEBI" id="CHEBI:18420"/>
    </cofactor>
</comment>
<organism evidence="5 6">
    <name type="scientific">Pseudohoeflea suaedae</name>
    <dbReference type="NCBI Taxonomy" id="877384"/>
    <lineage>
        <taxon>Bacteria</taxon>
        <taxon>Pseudomonadati</taxon>
        <taxon>Pseudomonadota</taxon>
        <taxon>Alphaproteobacteria</taxon>
        <taxon>Hyphomicrobiales</taxon>
        <taxon>Rhizobiaceae</taxon>
        <taxon>Pseudohoeflea</taxon>
    </lineage>
</organism>
<feature type="domain" description="Nudix hydrolase" evidence="4">
    <location>
        <begin position="65"/>
        <end position="190"/>
    </location>
</feature>
<dbReference type="SUPFAM" id="SSF55811">
    <property type="entry name" value="Nudix"/>
    <property type="match status" value="1"/>
</dbReference>
<dbReference type="EMBL" id="SMSI01000004">
    <property type="protein sequence ID" value="TDH34401.1"/>
    <property type="molecule type" value="Genomic_DNA"/>
</dbReference>
<dbReference type="PANTHER" id="PTHR43046:SF14">
    <property type="entry name" value="MUTT_NUDIX FAMILY PROTEIN"/>
    <property type="match status" value="1"/>
</dbReference>
<feature type="region of interest" description="Disordered" evidence="3">
    <location>
        <begin position="1"/>
        <end position="41"/>
    </location>
</feature>
<dbReference type="InterPro" id="IPR015797">
    <property type="entry name" value="NUDIX_hydrolase-like_dom_sf"/>
</dbReference>
<dbReference type="CDD" id="cd04680">
    <property type="entry name" value="NUDIX_Hydrolase"/>
    <property type="match status" value="1"/>
</dbReference>
<dbReference type="Gene3D" id="3.90.79.10">
    <property type="entry name" value="Nucleoside Triphosphate Pyrophosphohydrolase"/>
    <property type="match status" value="1"/>
</dbReference>
<keyword evidence="6" id="KW-1185">Reference proteome</keyword>
<dbReference type="AlphaFoldDB" id="A0A4R5PIP1"/>
<evidence type="ECO:0000313" key="5">
    <source>
        <dbReference type="EMBL" id="TDH34401.1"/>
    </source>
</evidence>
<evidence type="ECO:0000256" key="1">
    <source>
        <dbReference type="ARBA" id="ARBA00001946"/>
    </source>
</evidence>
<dbReference type="Proteomes" id="UP000295131">
    <property type="component" value="Unassembled WGS sequence"/>
</dbReference>
<dbReference type="InterPro" id="IPR000086">
    <property type="entry name" value="NUDIX_hydrolase_dom"/>
</dbReference>
<evidence type="ECO:0000256" key="3">
    <source>
        <dbReference type="SAM" id="MobiDB-lite"/>
    </source>
</evidence>
<evidence type="ECO:0000259" key="4">
    <source>
        <dbReference type="PROSITE" id="PS51462"/>
    </source>
</evidence>
<protein>
    <submittedName>
        <fullName evidence="5">NUDIX domain-containing protein</fullName>
    </submittedName>
</protein>
<feature type="compositionally biased region" description="Basic and acidic residues" evidence="3">
    <location>
        <begin position="31"/>
        <end position="41"/>
    </location>
</feature>
<dbReference type="OrthoDB" id="9800065at2"/>
<dbReference type="PROSITE" id="PS51462">
    <property type="entry name" value="NUDIX"/>
    <property type="match status" value="1"/>
</dbReference>
<sequence>MDVGNMSQAEHDTSHSGGVHARQAQGPNENMKADQEYGGRPPEMRSFRARLVTRVIHIWFALSRAMTFGVRAACFDEEGRIFLVRHSYVPGWHMPGGGVERGQTAGEALARELQEEGNLAIIGVPELLALYYNRRTSRRDHVAFYRCLVRQTAPKAPDAEIVETGFFRLDALPEGTTAATRRRIEELAGKRQQEALW</sequence>
<evidence type="ECO:0000313" key="6">
    <source>
        <dbReference type="Proteomes" id="UP000295131"/>
    </source>
</evidence>
<reference evidence="5 6" key="1">
    <citation type="journal article" date="2013" name="Int. J. Syst. Evol. Microbiol.">
        <title>Hoeflea suaedae sp. nov., an endophytic bacterium isolated from the root of the halophyte Suaeda maritima.</title>
        <authorList>
            <person name="Chung E.J."/>
            <person name="Park J.A."/>
            <person name="Pramanik P."/>
            <person name="Bibi F."/>
            <person name="Jeon C.O."/>
            <person name="Chung Y.R."/>
        </authorList>
    </citation>
    <scope>NUCLEOTIDE SEQUENCE [LARGE SCALE GENOMIC DNA]</scope>
    <source>
        <strain evidence="5 6">YC6898</strain>
    </source>
</reference>
<accession>A0A4R5PIP1</accession>
<dbReference type="GO" id="GO:0016787">
    <property type="term" value="F:hydrolase activity"/>
    <property type="evidence" value="ECO:0007669"/>
    <property type="project" value="UniProtKB-KW"/>
</dbReference>